<dbReference type="Gene3D" id="3.30.450.20">
    <property type="entry name" value="PAS domain"/>
    <property type="match status" value="1"/>
</dbReference>
<dbReference type="Pfam" id="PF01590">
    <property type="entry name" value="GAF"/>
    <property type="match status" value="1"/>
</dbReference>
<proteinExistence type="predicted"/>
<dbReference type="InterPro" id="IPR013767">
    <property type="entry name" value="PAS_fold"/>
</dbReference>
<dbReference type="SUPFAM" id="SSF52540">
    <property type="entry name" value="P-loop containing nucleoside triphosphate hydrolases"/>
    <property type="match status" value="1"/>
</dbReference>
<name>A0A934I0Q3_9CLOT</name>
<dbReference type="InterPro" id="IPR035965">
    <property type="entry name" value="PAS-like_dom_sf"/>
</dbReference>
<dbReference type="PROSITE" id="PS00676">
    <property type="entry name" value="SIGMA54_INTERACT_2"/>
    <property type="match status" value="1"/>
</dbReference>
<dbReference type="PANTHER" id="PTHR32071:SF57">
    <property type="entry name" value="C4-DICARBOXYLATE TRANSPORT TRANSCRIPTIONAL REGULATORY PROTEIN DCTD"/>
    <property type="match status" value="1"/>
</dbReference>
<dbReference type="EMBL" id="JAEEGB010000033">
    <property type="protein sequence ID" value="MBI6874704.1"/>
    <property type="molecule type" value="Genomic_DNA"/>
</dbReference>
<keyword evidence="2" id="KW-0067">ATP-binding</keyword>
<evidence type="ECO:0000313" key="8">
    <source>
        <dbReference type="Proteomes" id="UP000622687"/>
    </source>
</evidence>
<evidence type="ECO:0000256" key="2">
    <source>
        <dbReference type="ARBA" id="ARBA00022840"/>
    </source>
</evidence>
<dbReference type="InterPro" id="IPR002197">
    <property type="entry name" value="HTH_Fis"/>
</dbReference>
<dbReference type="SUPFAM" id="SSF55785">
    <property type="entry name" value="PYP-like sensor domain (PAS domain)"/>
    <property type="match status" value="1"/>
</dbReference>
<dbReference type="SUPFAM" id="SSF55781">
    <property type="entry name" value="GAF domain-like"/>
    <property type="match status" value="1"/>
</dbReference>
<dbReference type="CDD" id="cd00009">
    <property type="entry name" value="AAA"/>
    <property type="match status" value="1"/>
</dbReference>
<dbReference type="SUPFAM" id="SSF46689">
    <property type="entry name" value="Homeodomain-like"/>
    <property type="match status" value="1"/>
</dbReference>
<dbReference type="Gene3D" id="3.40.50.300">
    <property type="entry name" value="P-loop containing nucleotide triphosphate hydrolases"/>
    <property type="match status" value="1"/>
</dbReference>
<dbReference type="GO" id="GO:0043565">
    <property type="term" value="F:sequence-specific DNA binding"/>
    <property type="evidence" value="ECO:0007669"/>
    <property type="project" value="InterPro"/>
</dbReference>
<evidence type="ECO:0000256" key="1">
    <source>
        <dbReference type="ARBA" id="ARBA00022741"/>
    </source>
</evidence>
<dbReference type="PROSITE" id="PS00675">
    <property type="entry name" value="SIGMA54_INTERACT_1"/>
    <property type="match status" value="1"/>
</dbReference>
<dbReference type="AlphaFoldDB" id="A0A934I0Q3"/>
<dbReference type="PROSITE" id="PS50045">
    <property type="entry name" value="SIGMA54_INTERACT_4"/>
    <property type="match status" value="1"/>
</dbReference>
<evidence type="ECO:0000313" key="7">
    <source>
        <dbReference type="EMBL" id="MBI6874704.1"/>
    </source>
</evidence>
<keyword evidence="8" id="KW-1185">Reference proteome</keyword>
<keyword evidence="4" id="KW-0238">DNA-binding</keyword>
<evidence type="ECO:0000259" key="6">
    <source>
        <dbReference type="PROSITE" id="PS50045"/>
    </source>
</evidence>
<accession>A0A934I0Q3</accession>
<dbReference type="PANTHER" id="PTHR32071">
    <property type="entry name" value="TRANSCRIPTIONAL REGULATORY PROTEIN"/>
    <property type="match status" value="1"/>
</dbReference>
<dbReference type="GO" id="GO:0005524">
    <property type="term" value="F:ATP binding"/>
    <property type="evidence" value="ECO:0007669"/>
    <property type="project" value="UniProtKB-KW"/>
</dbReference>
<dbReference type="InterPro" id="IPR003593">
    <property type="entry name" value="AAA+_ATPase"/>
</dbReference>
<evidence type="ECO:0000256" key="5">
    <source>
        <dbReference type="ARBA" id="ARBA00023163"/>
    </source>
</evidence>
<feature type="domain" description="Sigma-54 factor interaction" evidence="6">
    <location>
        <begin position="334"/>
        <end position="564"/>
    </location>
</feature>
<dbReference type="InterPro" id="IPR025943">
    <property type="entry name" value="Sigma_54_int_dom_ATP-bd_2"/>
</dbReference>
<keyword evidence="5" id="KW-0804">Transcription</keyword>
<dbReference type="InterPro" id="IPR002078">
    <property type="entry name" value="Sigma_54_int"/>
</dbReference>
<dbReference type="InterPro" id="IPR003018">
    <property type="entry name" value="GAF"/>
</dbReference>
<dbReference type="Gene3D" id="1.10.10.60">
    <property type="entry name" value="Homeodomain-like"/>
    <property type="match status" value="1"/>
</dbReference>
<dbReference type="InterPro" id="IPR029016">
    <property type="entry name" value="GAF-like_dom_sf"/>
</dbReference>
<dbReference type="InterPro" id="IPR025662">
    <property type="entry name" value="Sigma_54_int_dom_ATP-bd_1"/>
</dbReference>
<evidence type="ECO:0000256" key="4">
    <source>
        <dbReference type="ARBA" id="ARBA00023125"/>
    </source>
</evidence>
<dbReference type="InterPro" id="IPR025944">
    <property type="entry name" value="Sigma_54_int_dom_CS"/>
</dbReference>
<dbReference type="InterPro" id="IPR027417">
    <property type="entry name" value="P-loop_NTPase"/>
</dbReference>
<organism evidence="7 8">
    <name type="scientific">Clostridium aciditolerans</name>
    <dbReference type="NCBI Taxonomy" id="339861"/>
    <lineage>
        <taxon>Bacteria</taxon>
        <taxon>Bacillati</taxon>
        <taxon>Bacillota</taxon>
        <taxon>Clostridia</taxon>
        <taxon>Eubacteriales</taxon>
        <taxon>Clostridiaceae</taxon>
        <taxon>Clostridium</taxon>
    </lineage>
</organism>
<dbReference type="Pfam" id="PF00989">
    <property type="entry name" value="PAS"/>
    <property type="match status" value="1"/>
</dbReference>
<comment type="caution">
    <text evidence="7">The sequence shown here is derived from an EMBL/GenBank/DDBJ whole genome shotgun (WGS) entry which is preliminary data.</text>
</comment>
<dbReference type="Proteomes" id="UP000622687">
    <property type="component" value="Unassembled WGS sequence"/>
</dbReference>
<dbReference type="InterPro" id="IPR009057">
    <property type="entry name" value="Homeodomain-like_sf"/>
</dbReference>
<dbReference type="CDD" id="cd00130">
    <property type="entry name" value="PAS"/>
    <property type="match status" value="1"/>
</dbReference>
<dbReference type="PROSITE" id="PS00688">
    <property type="entry name" value="SIGMA54_INTERACT_3"/>
    <property type="match status" value="1"/>
</dbReference>
<reference evidence="7" key="1">
    <citation type="submission" date="2020-12" db="EMBL/GenBank/DDBJ databases">
        <title>Clostridium thailandense sp. nov., a novel acetogenic bacterium isolated from peat land soil in Thailand.</title>
        <authorList>
            <person name="Chaikitkaew S."/>
            <person name="Birkeland N.K."/>
        </authorList>
    </citation>
    <scope>NUCLEOTIDE SEQUENCE</scope>
    <source>
        <strain evidence="7">DSM 17425</strain>
    </source>
</reference>
<dbReference type="InterPro" id="IPR000014">
    <property type="entry name" value="PAS"/>
</dbReference>
<dbReference type="Pfam" id="PF00158">
    <property type="entry name" value="Sigma54_activat"/>
    <property type="match status" value="1"/>
</dbReference>
<keyword evidence="1" id="KW-0547">Nucleotide-binding</keyword>
<dbReference type="Gene3D" id="1.10.8.60">
    <property type="match status" value="1"/>
</dbReference>
<dbReference type="Pfam" id="PF02954">
    <property type="entry name" value="HTH_8"/>
    <property type="match status" value="1"/>
</dbReference>
<dbReference type="FunFam" id="3.40.50.300:FF:000006">
    <property type="entry name" value="DNA-binding transcriptional regulator NtrC"/>
    <property type="match status" value="1"/>
</dbReference>
<evidence type="ECO:0000256" key="3">
    <source>
        <dbReference type="ARBA" id="ARBA00023015"/>
    </source>
</evidence>
<sequence length="651" mass="74481">MIDVLKVESQWRRFVEHNEIPKDIRQDILNSWIRCKKYKVDPSDGRGKELSKSEFNKILDKHKELIEIAIPVMLDIFNLLKESNYSIILTDENAVVLEVIGNEKIMDKNTRLNFLKGCKWTEENVGTNAIGTCLHLNKPIQTLGAEHYCKNQHGWTCSAAPIHDNKGKIIGIIDLSGNFYDFHSHTLGIVVEAANAIQKQFSIIEHRKWAETAFNSIDDGILVIDTDFTVRDFNLKMCELLNIPQQEFYKIDIKMLLKDIIKDMNNFNQSNKINYREVSLYIDNRRVECNISVTLVQKEEKHIGFVILAKKVDSLRHVVSKIAGFSSKYSFDNIITNNSKMISVVQEAKSIAANDCTVLINGESGTGKELFAHSIHNASNRRNGPFVAINCAALPKDLVESELFGYEKGSFTGASKEGCPGKFELANTGTIFLDEIGELPLEIQSKLLRVLDNHTITRIGGKYERKLDVRVIAATNRNLYNEIQANNFRGDLYYRINVFNIKLIPLRERPEDVELCTEFFLQRLNDKNSGTKKLFDKDFIDSIKKHNWPGNVRELENVIQRAYYLSKSDTISHLVIPEYINENNKEVIGFSNNNEFRPDKLEEIEKSSIVKALEYCDGNVVKASKLIGIGKSTLYRKIKKYELSTVPKWEK</sequence>
<dbReference type="Pfam" id="PF25601">
    <property type="entry name" value="AAA_lid_14"/>
    <property type="match status" value="1"/>
</dbReference>
<protein>
    <submittedName>
        <fullName evidence="7">Sigma-54-dependent Fis family transcriptional regulator</fullName>
    </submittedName>
</protein>
<dbReference type="SMART" id="SM00382">
    <property type="entry name" value="AAA"/>
    <property type="match status" value="1"/>
</dbReference>
<keyword evidence="3" id="KW-0805">Transcription regulation</keyword>
<dbReference type="Gene3D" id="3.30.450.40">
    <property type="match status" value="1"/>
</dbReference>
<dbReference type="InterPro" id="IPR058031">
    <property type="entry name" value="AAA_lid_NorR"/>
</dbReference>
<gene>
    <name evidence="7" type="ORF">I6U51_18710</name>
</gene>
<dbReference type="GO" id="GO:0006355">
    <property type="term" value="P:regulation of DNA-templated transcription"/>
    <property type="evidence" value="ECO:0007669"/>
    <property type="project" value="InterPro"/>
</dbReference>
<dbReference type="SMART" id="SM00091">
    <property type="entry name" value="PAS"/>
    <property type="match status" value="1"/>
</dbReference>
<dbReference type="RefSeq" id="WP_211144085.1">
    <property type="nucleotide sequence ID" value="NZ_JAEEGB010000033.1"/>
</dbReference>
<dbReference type="PRINTS" id="PR01590">
    <property type="entry name" value="HTHFIS"/>
</dbReference>